<dbReference type="Proteomes" id="UP001595828">
    <property type="component" value="Unassembled WGS sequence"/>
</dbReference>
<reference evidence="4" key="1">
    <citation type="journal article" date="2019" name="Int. J. Syst. Evol. Microbiol.">
        <title>The Global Catalogue of Microorganisms (GCM) 10K type strain sequencing project: providing services to taxonomists for standard genome sequencing and annotation.</title>
        <authorList>
            <consortium name="The Broad Institute Genomics Platform"/>
            <consortium name="The Broad Institute Genome Sequencing Center for Infectious Disease"/>
            <person name="Wu L."/>
            <person name="Ma J."/>
        </authorList>
    </citation>
    <scope>NUCLEOTIDE SEQUENCE [LARGE SCALE GENOMIC DNA]</scope>
    <source>
        <strain evidence="4">CGMCC 1.12989</strain>
    </source>
</reference>
<comment type="similarity">
    <text evidence="1 2">Belongs to the UPF0102 family.</text>
</comment>
<dbReference type="EMBL" id="JBHSDR010000006">
    <property type="protein sequence ID" value="MFC4295209.1"/>
    <property type="molecule type" value="Genomic_DNA"/>
</dbReference>
<evidence type="ECO:0000256" key="2">
    <source>
        <dbReference type="HAMAP-Rule" id="MF_00048"/>
    </source>
</evidence>
<comment type="caution">
    <text evidence="3">The sequence shown here is derived from an EMBL/GenBank/DDBJ whole genome shotgun (WGS) entry which is preliminary data.</text>
</comment>
<evidence type="ECO:0000256" key="1">
    <source>
        <dbReference type="ARBA" id="ARBA00006738"/>
    </source>
</evidence>
<dbReference type="RefSeq" id="WP_379538693.1">
    <property type="nucleotide sequence ID" value="NZ_JBHSDR010000006.1"/>
</dbReference>
<dbReference type="PANTHER" id="PTHR34039:SF1">
    <property type="entry name" value="UPF0102 PROTEIN YRAN"/>
    <property type="match status" value="1"/>
</dbReference>
<dbReference type="Pfam" id="PF02021">
    <property type="entry name" value="UPF0102"/>
    <property type="match status" value="1"/>
</dbReference>
<name>A0ABV8RPK9_9SPHN</name>
<dbReference type="PANTHER" id="PTHR34039">
    <property type="entry name" value="UPF0102 PROTEIN YRAN"/>
    <property type="match status" value="1"/>
</dbReference>
<dbReference type="Gene3D" id="3.40.1350.10">
    <property type="match status" value="1"/>
</dbReference>
<keyword evidence="4" id="KW-1185">Reference proteome</keyword>
<dbReference type="InterPro" id="IPR011856">
    <property type="entry name" value="tRNA_endonuc-like_dom_sf"/>
</dbReference>
<dbReference type="SUPFAM" id="SSF52980">
    <property type="entry name" value="Restriction endonuclease-like"/>
    <property type="match status" value="1"/>
</dbReference>
<evidence type="ECO:0000313" key="4">
    <source>
        <dbReference type="Proteomes" id="UP001595828"/>
    </source>
</evidence>
<dbReference type="HAMAP" id="MF_00048">
    <property type="entry name" value="UPF0102"/>
    <property type="match status" value="1"/>
</dbReference>
<sequence>MNRAEAERRGRRAETLAAWWLRLRGWRILGRRLRVSAGEVDIVARKRRTVAFCEVKWRATATERDWAVDERRLQRVARAAEALAPRFVRPDDELRIDVLLLAPGTLPRRIANAWQPLR</sequence>
<dbReference type="InterPro" id="IPR011335">
    <property type="entry name" value="Restrct_endonuc-II-like"/>
</dbReference>
<protein>
    <recommendedName>
        <fullName evidence="2">UPF0102 protein ACFO0A_09085</fullName>
    </recommendedName>
</protein>
<dbReference type="InterPro" id="IPR003509">
    <property type="entry name" value="UPF0102_YraN-like"/>
</dbReference>
<evidence type="ECO:0000313" key="3">
    <source>
        <dbReference type="EMBL" id="MFC4295209.1"/>
    </source>
</evidence>
<gene>
    <name evidence="3" type="ORF">ACFO0A_09085</name>
</gene>
<accession>A0ABV8RPK9</accession>
<proteinExistence type="inferred from homology"/>
<organism evidence="3 4">
    <name type="scientific">Novosphingobium tardum</name>
    <dbReference type="NCBI Taxonomy" id="1538021"/>
    <lineage>
        <taxon>Bacteria</taxon>
        <taxon>Pseudomonadati</taxon>
        <taxon>Pseudomonadota</taxon>
        <taxon>Alphaproteobacteria</taxon>
        <taxon>Sphingomonadales</taxon>
        <taxon>Sphingomonadaceae</taxon>
        <taxon>Novosphingobium</taxon>
    </lineage>
</organism>